<comment type="caution">
    <text evidence="1">The sequence shown here is derived from an EMBL/GenBank/DDBJ whole genome shotgun (WGS) entry which is preliminary data.</text>
</comment>
<dbReference type="PANTHER" id="PTHR33990">
    <property type="entry name" value="PROTEIN YJDN-RELATED"/>
    <property type="match status" value="1"/>
</dbReference>
<gene>
    <name evidence="1" type="ORF">GCM10025783_21780</name>
</gene>
<dbReference type="PANTHER" id="PTHR33990:SF1">
    <property type="entry name" value="PROTEIN YJDN"/>
    <property type="match status" value="1"/>
</dbReference>
<dbReference type="InterPro" id="IPR029068">
    <property type="entry name" value="Glyas_Bleomycin-R_OHBP_Dase"/>
</dbReference>
<dbReference type="RefSeq" id="WP_345481210.1">
    <property type="nucleotide sequence ID" value="NZ_BAABLP010000004.1"/>
</dbReference>
<proteinExistence type="predicted"/>
<sequence length="137" mass="14583">MPGPEPKPYILFPGLAREALTGYQQIFGGDLALHTYGDFGRSDGPADAIAHGTLDGPVTVYGADAGPDEDAFSSTGLLFSLLGAASPEVLRTWFAALAEGGRIVDPLAERPWHAWDGQVRDRYGLTWLLGWEPAAEG</sequence>
<name>A0ABP8Z8Z6_9MICO</name>
<dbReference type="Gene3D" id="3.10.180.10">
    <property type="entry name" value="2,3-Dihydroxybiphenyl 1,2-Dioxygenase, domain 1"/>
    <property type="match status" value="1"/>
</dbReference>
<organism evidence="1 2">
    <name type="scientific">Amnibacterium soli</name>
    <dbReference type="NCBI Taxonomy" id="1282736"/>
    <lineage>
        <taxon>Bacteria</taxon>
        <taxon>Bacillati</taxon>
        <taxon>Actinomycetota</taxon>
        <taxon>Actinomycetes</taxon>
        <taxon>Micrococcales</taxon>
        <taxon>Microbacteriaceae</taxon>
        <taxon>Amnibacterium</taxon>
    </lineage>
</organism>
<reference evidence="2" key="1">
    <citation type="journal article" date="2019" name="Int. J. Syst. Evol. Microbiol.">
        <title>The Global Catalogue of Microorganisms (GCM) 10K type strain sequencing project: providing services to taxonomists for standard genome sequencing and annotation.</title>
        <authorList>
            <consortium name="The Broad Institute Genomics Platform"/>
            <consortium name="The Broad Institute Genome Sequencing Center for Infectious Disease"/>
            <person name="Wu L."/>
            <person name="Ma J."/>
        </authorList>
    </citation>
    <scope>NUCLEOTIDE SEQUENCE [LARGE SCALE GENOMIC DNA]</scope>
    <source>
        <strain evidence="2">JCM 19015</strain>
    </source>
</reference>
<keyword evidence="2" id="KW-1185">Reference proteome</keyword>
<evidence type="ECO:0000313" key="1">
    <source>
        <dbReference type="EMBL" id="GAA4749187.1"/>
    </source>
</evidence>
<dbReference type="InterPro" id="IPR028973">
    <property type="entry name" value="PhnB-like"/>
</dbReference>
<dbReference type="CDD" id="cd06588">
    <property type="entry name" value="PhnB_like"/>
    <property type="match status" value="1"/>
</dbReference>
<accession>A0ABP8Z8Z6</accession>
<dbReference type="EMBL" id="BAABLP010000004">
    <property type="protein sequence ID" value="GAA4749187.1"/>
    <property type="molecule type" value="Genomic_DNA"/>
</dbReference>
<dbReference type="SUPFAM" id="SSF54593">
    <property type="entry name" value="Glyoxalase/Bleomycin resistance protein/Dihydroxybiphenyl dioxygenase"/>
    <property type="match status" value="1"/>
</dbReference>
<protein>
    <submittedName>
        <fullName evidence="1">VOC family protein</fullName>
    </submittedName>
</protein>
<dbReference type="Proteomes" id="UP001500121">
    <property type="component" value="Unassembled WGS sequence"/>
</dbReference>
<evidence type="ECO:0000313" key="2">
    <source>
        <dbReference type="Proteomes" id="UP001500121"/>
    </source>
</evidence>